<name>A0A418VBF9_9DEIO</name>
<dbReference type="AlphaFoldDB" id="A0A418VBF9"/>
<feature type="signal peptide" evidence="1">
    <location>
        <begin position="1"/>
        <end position="20"/>
    </location>
</feature>
<protein>
    <submittedName>
        <fullName evidence="2">Uncharacterized protein</fullName>
    </submittedName>
</protein>
<accession>A0A418VBF9</accession>
<evidence type="ECO:0000256" key="1">
    <source>
        <dbReference type="SAM" id="SignalP"/>
    </source>
</evidence>
<dbReference type="EMBL" id="QYUJ01000014">
    <property type="protein sequence ID" value="RJF73350.1"/>
    <property type="molecule type" value="Genomic_DNA"/>
</dbReference>
<dbReference type="RefSeq" id="WP_119766083.1">
    <property type="nucleotide sequence ID" value="NZ_QYUJ01000014.1"/>
</dbReference>
<reference evidence="2 3" key="1">
    <citation type="submission" date="2018-09" db="EMBL/GenBank/DDBJ databases">
        <authorList>
            <person name="Zhu H."/>
        </authorList>
    </citation>
    <scope>NUCLEOTIDE SEQUENCE [LARGE SCALE GENOMIC DNA]</scope>
    <source>
        <strain evidence="2 3">K2S05-167</strain>
    </source>
</reference>
<gene>
    <name evidence="2" type="ORF">D3875_19160</name>
</gene>
<proteinExistence type="predicted"/>
<sequence length="124" mass="13072">MKYAVTTLLLPSLLASLALAAPVPAAKLTLRPSYGGAVIDGRVYVPTPDTLVGAWSAVGAARLMRCSPICEVVSSLPMKNTTVLGSESTYRIALGGQFIRGQRIAVSLRFRSGRVLVTTAVVNR</sequence>
<evidence type="ECO:0000313" key="3">
    <source>
        <dbReference type="Proteomes" id="UP000286287"/>
    </source>
</evidence>
<comment type="caution">
    <text evidence="2">The sequence shown here is derived from an EMBL/GenBank/DDBJ whole genome shotgun (WGS) entry which is preliminary data.</text>
</comment>
<keyword evidence="3" id="KW-1185">Reference proteome</keyword>
<dbReference type="Proteomes" id="UP000286287">
    <property type="component" value="Unassembled WGS sequence"/>
</dbReference>
<keyword evidence="1" id="KW-0732">Signal</keyword>
<organism evidence="2 3">
    <name type="scientific">Deinococcus cavernae</name>
    <dbReference type="NCBI Taxonomy" id="2320857"/>
    <lineage>
        <taxon>Bacteria</taxon>
        <taxon>Thermotogati</taxon>
        <taxon>Deinococcota</taxon>
        <taxon>Deinococci</taxon>
        <taxon>Deinococcales</taxon>
        <taxon>Deinococcaceae</taxon>
        <taxon>Deinococcus</taxon>
    </lineage>
</organism>
<feature type="chain" id="PRO_5019007631" evidence="1">
    <location>
        <begin position="21"/>
        <end position="124"/>
    </location>
</feature>
<evidence type="ECO:0000313" key="2">
    <source>
        <dbReference type="EMBL" id="RJF73350.1"/>
    </source>
</evidence>
<dbReference type="OrthoDB" id="73754at2"/>